<dbReference type="EMBL" id="OY731399">
    <property type="protein sequence ID" value="CAJ1932050.1"/>
    <property type="molecule type" value="Genomic_DNA"/>
</dbReference>
<name>A0AA86V4U2_9FABA</name>
<dbReference type="AlphaFoldDB" id="A0AA86V4U2"/>
<accession>A0AA86V4U2</accession>
<proteinExistence type="predicted"/>
<dbReference type="Gramene" id="rna-AYBTSS11_LOCUS5597">
    <property type="protein sequence ID" value="CAJ1932050.1"/>
    <property type="gene ID" value="gene-AYBTSS11_LOCUS5597"/>
</dbReference>
<keyword evidence="2" id="KW-1185">Reference proteome</keyword>
<gene>
    <name evidence="1" type="ORF">AYBTSS11_LOCUS5597</name>
</gene>
<evidence type="ECO:0000313" key="1">
    <source>
        <dbReference type="EMBL" id="CAJ1932050.1"/>
    </source>
</evidence>
<evidence type="ECO:0000313" key="2">
    <source>
        <dbReference type="Proteomes" id="UP001189624"/>
    </source>
</evidence>
<reference evidence="1" key="1">
    <citation type="submission" date="2023-10" db="EMBL/GenBank/DDBJ databases">
        <authorList>
            <person name="Domelevo Entfellner J.-B."/>
        </authorList>
    </citation>
    <scope>NUCLEOTIDE SEQUENCE</scope>
</reference>
<protein>
    <submittedName>
        <fullName evidence="1">Uncharacterized protein</fullName>
    </submittedName>
</protein>
<organism evidence="1 2">
    <name type="scientific">Sphenostylis stenocarpa</name>
    <dbReference type="NCBI Taxonomy" id="92480"/>
    <lineage>
        <taxon>Eukaryota</taxon>
        <taxon>Viridiplantae</taxon>
        <taxon>Streptophyta</taxon>
        <taxon>Embryophyta</taxon>
        <taxon>Tracheophyta</taxon>
        <taxon>Spermatophyta</taxon>
        <taxon>Magnoliopsida</taxon>
        <taxon>eudicotyledons</taxon>
        <taxon>Gunneridae</taxon>
        <taxon>Pentapetalae</taxon>
        <taxon>rosids</taxon>
        <taxon>fabids</taxon>
        <taxon>Fabales</taxon>
        <taxon>Fabaceae</taxon>
        <taxon>Papilionoideae</taxon>
        <taxon>50 kb inversion clade</taxon>
        <taxon>NPAAA clade</taxon>
        <taxon>indigoferoid/millettioid clade</taxon>
        <taxon>Phaseoleae</taxon>
        <taxon>Sphenostylis</taxon>
    </lineage>
</organism>
<sequence>MQRLSLSFRWKRQPFNVIKGKKKNALTGEFLPQVLPVKWESPFGRMPRNNLVTWPVFLPFWFSRYHPKSAFMEGGSTRINGGLKIRLRVLTMTQLGQAQDGK</sequence>
<dbReference type="Proteomes" id="UP001189624">
    <property type="component" value="Chromosome 2"/>
</dbReference>